<dbReference type="AlphaFoldDB" id="A0A7D9IAE9"/>
<name>A0A7D9IAE9_PARCT</name>
<keyword evidence="3" id="KW-1185">Reference proteome</keyword>
<evidence type="ECO:0000313" key="3">
    <source>
        <dbReference type="Proteomes" id="UP001152795"/>
    </source>
</evidence>
<feature type="compositionally biased region" description="Basic and acidic residues" evidence="1">
    <location>
        <begin position="105"/>
        <end position="126"/>
    </location>
</feature>
<evidence type="ECO:0000256" key="1">
    <source>
        <dbReference type="SAM" id="MobiDB-lite"/>
    </source>
</evidence>
<dbReference type="Proteomes" id="UP001152795">
    <property type="component" value="Unassembled WGS sequence"/>
</dbReference>
<comment type="caution">
    <text evidence="2">The sequence shown here is derived from an EMBL/GenBank/DDBJ whole genome shotgun (WGS) entry which is preliminary data.</text>
</comment>
<accession>A0A7D9IAE9</accession>
<protein>
    <submittedName>
        <fullName evidence="2">Uncharacterized protein</fullName>
    </submittedName>
</protein>
<proteinExistence type="predicted"/>
<dbReference type="EMBL" id="CACRXK020003968">
    <property type="protein sequence ID" value="CAB4000950.1"/>
    <property type="molecule type" value="Genomic_DNA"/>
</dbReference>
<feature type="region of interest" description="Disordered" evidence="1">
    <location>
        <begin position="105"/>
        <end position="149"/>
    </location>
</feature>
<reference evidence="2" key="1">
    <citation type="submission" date="2020-04" db="EMBL/GenBank/DDBJ databases">
        <authorList>
            <person name="Alioto T."/>
            <person name="Alioto T."/>
            <person name="Gomez Garrido J."/>
        </authorList>
    </citation>
    <scope>NUCLEOTIDE SEQUENCE</scope>
    <source>
        <strain evidence="2">A484AB</strain>
    </source>
</reference>
<organism evidence="2 3">
    <name type="scientific">Paramuricea clavata</name>
    <name type="common">Red gorgonian</name>
    <name type="synonym">Violescent sea-whip</name>
    <dbReference type="NCBI Taxonomy" id="317549"/>
    <lineage>
        <taxon>Eukaryota</taxon>
        <taxon>Metazoa</taxon>
        <taxon>Cnidaria</taxon>
        <taxon>Anthozoa</taxon>
        <taxon>Octocorallia</taxon>
        <taxon>Malacalcyonacea</taxon>
        <taxon>Plexauridae</taxon>
        <taxon>Paramuricea</taxon>
    </lineage>
</organism>
<evidence type="ECO:0000313" key="2">
    <source>
        <dbReference type="EMBL" id="CAB4000950.1"/>
    </source>
</evidence>
<sequence length="149" mass="17363">MPVQIVATELEGIKLDLVILNKKIESITFRQENGLESEQLVTKKHCEELQQNIQLIKNAQNAEVEELNRTIHYIKTKTSKAEEERDLLRLALTLVMQQYDEIPRHSNVMHEETNKAKKSSPEERPNRPTTTQKQRVRTSIDKQIRRPPG</sequence>
<gene>
    <name evidence="2" type="ORF">PACLA_8A044478</name>
</gene>
<feature type="compositionally biased region" description="Basic and acidic residues" evidence="1">
    <location>
        <begin position="138"/>
        <end position="149"/>
    </location>
</feature>